<evidence type="ECO:0000256" key="4">
    <source>
        <dbReference type="ARBA" id="ARBA00022989"/>
    </source>
</evidence>
<dbReference type="Gene3D" id="1.10.3860.10">
    <property type="entry name" value="Sodium:dicarboxylate symporter"/>
    <property type="match status" value="1"/>
</dbReference>
<dbReference type="RefSeq" id="WP_091871476.1">
    <property type="nucleotide sequence ID" value="NZ_FOLD01000003.1"/>
</dbReference>
<dbReference type="PANTHER" id="PTHR42865:SF1">
    <property type="entry name" value="AEROBIC C4-DICARBOXYLATE TRANSPORT PROTEIN"/>
    <property type="match status" value="1"/>
</dbReference>
<dbReference type="GO" id="GO:0005886">
    <property type="term" value="C:plasma membrane"/>
    <property type="evidence" value="ECO:0007669"/>
    <property type="project" value="TreeGrafter"/>
</dbReference>
<reference evidence="8" key="1">
    <citation type="submission" date="2016-10" db="EMBL/GenBank/DDBJ databases">
        <authorList>
            <person name="Varghese N."/>
            <person name="Submissions S."/>
        </authorList>
    </citation>
    <scope>NUCLEOTIDE SEQUENCE [LARGE SCALE GENOMIC DNA]</scope>
    <source>
        <strain evidence="8">CGMCC 1.12041</strain>
    </source>
</reference>
<sequence>MKKILTNPATHLLLAIALGLCAGMAWPEQARQLRPVGESFITVLRWLMLPVMCCAVAHGVASLRHLVNPGMASAKALLCFTMVSALALLTGMAVAIVLRPGEGLVLAAGAPVAPNPLVVGAGAFMLWLLAASLAAGTALALAGHAGQRLADGIGSIATAGFALARHIVRIAPLIAFAGVASTVGRHGIEGLARAMDLLLGIYLGTALFMALVLGALARLTGFSLWRFMRAIADALLLAVGTASSLAAMPRLVDKLVEAGCAPEAVRVLVPAGYAFNLGGSAVYLGVALPFLAQVAHIPLGAADYAAMFAIGLLCSRTASPMNGSAFMTVTSAVAMLPAMPAEGMVLLFSVERLMKCRPVGNLVSVGVSCMAIAAWTGKLDRSRLERGLGR</sequence>
<keyword evidence="3 6" id="KW-0812">Transmembrane</keyword>
<dbReference type="InterPro" id="IPR036458">
    <property type="entry name" value="Na:dicarbo_symporter_sf"/>
</dbReference>
<evidence type="ECO:0000313" key="7">
    <source>
        <dbReference type="EMBL" id="SFC02449.1"/>
    </source>
</evidence>
<dbReference type="GO" id="GO:0070778">
    <property type="term" value="P:L-aspartate transmembrane transport"/>
    <property type="evidence" value="ECO:0007669"/>
    <property type="project" value="TreeGrafter"/>
</dbReference>
<name>A0A1I1FSA4_9BURK</name>
<dbReference type="AlphaFoldDB" id="A0A1I1FSA4"/>
<evidence type="ECO:0000256" key="2">
    <source>
        <dbReference type="ARBA" id="ARBA00022448"/>
    </source>
</evidence>
<feature type="transmembrane region" description="Helical" evidence="6">
    <location>
        <begin position="299"/>
        <end position="319"/>
    </location>
</feature>
<feature type="transmembrane region" description="Helical" evidence="6">
    <location>
        <begin position="359"/>
        <end position="377"/>
    </location>
</feature>
<evidence type="ECO:0000256" key="6">
    <source>
        <dbReference type="SAM" id="Phobius"/>
    </source>
</evidence>
<dbReference type="Proteomes" id="UP000198639">
    <property type="component" value="Unassembled WGS sequence"/>
</dbReference>
<comment type="subcellular location">
    <subcellularLocation>
        <location evidence="1">Membrane</location>
        <topology evidence="1">Multi-pass membrane protein</topology>
    </subcellularLocation>
</comment>
<feature type="transmembrane region" description="Helical" evidence="6">
    <location>
        <begin position="76"/>
        <end position="98"/>
    </location>
</feature>
<keyword evidence="2" id="KW-0813">Transport</keyword>
<feature type="transmembrane region" description="Helical" evidence="6">
    <location>
        <begin position="272"/>
        <end position="292"/>
    </location>
</feature>
<dbReference type="SUPFAM" id="SSF118215">
    <property type="entry name" value="Proton glutamate symport protein"/>
    <property type="match status" value="1"/>
</dbReference>
<gene>
    <name evidence="7" type="ORF">SAMN05216204_10390</name>
</gene>
<keyword evidence="5 6" id="KW-0472">Membrane</keyword>
<dbReference type="GO" id="GO:0015138">
    <property type="term" value="F:fumarate transmembrane transporter activity"/>
    <property type="evidence" value="ECO:0007669"/>
    <property type="project" value="TreeGrafter"/>
</dbReference>
<keyword evidence="8" id="KW-1185">Reference proteome</keyword>
<evidence type="ECO:0000313" key="8">
    <source>
        <dbReference type="Proteomes" id="UP000198639"/>
    </source>
</evidence>
<evidence type="ECO:0000256" key="1">
    <source>
        <dbReference type="ARBA" id="ARBA00004141"/>
    </source>
</evidence>
<feature type="transmembrane region" description="Helical" evidence="6">
    <location>
        <begin position="325"/>
        <end position="347"/>
    </location>
</feature>
<dbReference type="Pfam" id="PF00375">
    <property type="entry name" value="SDF"/>
    <property type="match status" value="1"/>
</dbReference>
<dbReference type="OrthoDB" id="9766690at2"/>
<accession>A0A1I1FSA4</accession>
<protein>
    <submittedName>
        <fullName evidence="7">Aerobic C4-dicarboxylate transport protein</fullName>
    </submittedName>
</protein>
<feature type="transmembrane region" description="Helical" evidence="6">
    <location>
        <begin position="153"/>
        <end position="177"/>
    </location>
</feature>
<dbReference type="PRINTS" id="PR00173">
    <property type="entry name" value="EDTRNSPORT"/>
</dbReference>
<feature type="transmembrane region" description="Helical" evidence="6">
    <location>
        <begin position="231"/>
        <end position="252"/>
    </location>
</feature>
<organism evidence="7 8">
    <name type="scientific">Massilia yuzhufengensis</name>
    <dbReference type="NCBI Taxonomy" id="1164594"/>
    <lineage>
        <taxon>Bacteria</taxon>
        <taxon>Pseudomonadati</taxon>
        <taxon>Pseudomonadota</taxon>
        <taxon>Betaproteobacteria</taxon>
        <taxon>Burkholderiales</taxon>
        <taxon>Oxalobacteraceae</taxon>
        <taxon>Telluria group</taxon>
        <taxon>Massilia</taxon>
    </lineage>
</organism>
<dbReference type="STRING" id="1164594.SAMN05216204_10390"/>
<dbReference type="GO" id="GO:0015141">
    <property type="term" value="F:succinate transmembrane transporter activity"/>
    <property type="evidence" value="ECO:0007669"/>
    <property type="project" value="TreeGrafter"/>
</dbReference>
<dbReference type="InterPro" id="IPR001991">
    <property type="entry name" value="Na-dicarboxylate_symporter"/>
</dbReference>
<dbReference type="PANTHER" id="PTHR42865">
    <property type="entry name" value="PROTON/GLUTAMATE-ASPARTATE SYMPORTER"/>
    <property type="match status" value="1"/>
</dbReference>
<keyword evidence="4 6" id="KW-1133">Transmembrane helix</keyword>
<evidence type="ECO:0000256" key="5">
    <source>
        <dbReference type="ARBA" id="ARBA00023136"/>
    </source>
</evidence>
<feature type="transmembrane region" description="Helical" evidence="6">
    <location>
        <begin position="43"/>
        <end position="64"/>
    </location>
</feature>
<dbReference type="EMBL" id="FOLD01000003">
    <property type="protein sequence ID" value="SFC02449.1"/>
    <property type="molecule type" value="Genomic_DNA"/>
</dbReference>
<evidence type="ECO:0000256" key="3">
    <source>
        <dbReference type="ARBA" id="ARBA00022692"/>
    </source>
</evidence>
<feature type="transmembrane region" description="Helical" evidence="6">
    <location>
        <begin position="197"/>
        <end position="219"/>
    </location>
</feature>
<proteinExistence type="predicted"/>
<feature type="transmembrane region" description="Helical" evidence="6">
    <location>
        <begin position="118"/>
        <end position="141"/>
    </location>
</feature>
<dbReference type="GO" id="GO:0015366">
    <property type="term" value="F:malate:proton symporter activity"/>
    <property type="evidence" value="ECO:0007669"/>
    <property type="project" value="TreeGrafter"/>
</dbReference>